<name>A0A2I1M691_9BIFI</name>
<dbReference type="InterPro" id="IPR008183">
    <property type="entry name" value="Aldose_1/G6P_1-epimerase"/>
</dbReference>
<evidence type="ECO:0000313" key="1">
    <source>
        <dbReference type="EMBL" id="PKZ15614.1"/>
    </source>
</evidence>
<dbReference type="SUPFAM" id="SSF74650">
    <property type="entry name" value="Galactose mutarotase-like"/>
    <property type="match status" value="1"/>
</dbReference>
<dbReference type="InterPro" id="IPR014718">
    <property type="entry name" value="GH-type_carb-bd"/>
</dbReference>
<gene>
    <name evidence="1" type="ORF">CYJ32_04445</name>
</gene>
<dbReference type="Proteomes" id="UP000242263">
    <property type="component" value="Unassembled WGS sequence"/>
</dbReference>
<dbReference type="GeneID" id="35869018"/>
<evidence type="ECO:0000313" key="2">
    <source>
        <dbReference type="Proteomes" id="UP000242263"/>
    </source>
</evidence>
<dbReference type="EMBL" id="PKGU01000002">
    <property type="protein sequence ID" value="PKZ15614.1"/>
    <property type="molecule type" value="Genomic_DNA"/>
</dbReference>
<dbReference type="GO" id="GO:0030246">
    <property type="term" value="F:carbohydrate binding"/>
    <property type="evidence" value="ECO:0007669"/>
    <property type="project" value="InterPro"/>
</dbReference>
<dbReference type="GO" id="GO:0033499">
    <property type="term" value="P:galactose catabolic process via UDP-galactose, Leloir pathway"/>
    <property type="evidence" value="ECO:0007669"/>
    <property type="project" value="TreeGrafter"/>
</dbReference>
<dbReference type="Pfam" id="PF01263">
    <property type="entry name" value="Aldose_epim"/>
    <property type="match status" value="1"/>
</dbReference>
<accession>A0A2I1M691</accession>
<comment type="caution">
    <text evidence="1">The sequence shown here is derived from an EMBL/GenBank/DDBJ whole genome shotgun (WGS) entry which is preliminary data.</text>
</comment>
<dbReference type="CDD" id="cd09022">
    <property type="entry name" value="Aldose_epim_Ec_YihR"/>
    <property type="match status" value="1"/>
</dbReference>
<dbReference type="GO" id="GO:0006006">
    <property type="term" value="P:glucose metabolic process"/>
    <property type="evidence" value="ECO:0007669"/>
    <property type="project" value="TreeGrafter"/>
</dbReference>
<dbReference type="InterPro" id="IPR011013">
    <property type="entry name" value="Gal_mutarotase_sf_dom"/>
</dbReference>
<dbReference type="Gene3D" id="2.70.98.10">
    <property type="match status" value="1"/>
</dbReference>
<dbReference type="PANTHER" id="PTHR10091:SF0">
    <property type="entry name" value="GALACTOSE MUTAROTASE"/>
    <property type="match status" value="1"/>
</dbReference>
<dbReference type="GO" id="GO:0004034">
    <property type="term" value="F:aldose 1-epimerase activity"/>
    <property type="evidence" value="ECO:0007669"/>
    <property type="project" value="TreeGrafter"/>
</dbReference>
<proteinExistence type="predicted"/>
<sequence length="319" mass="34770">MAGILPSRAGQEYTIHAGNYTAVVTEQGAALESFTINGKDIIVPFDPNYPVKACSGQILIPYPNRIEDGEYSFEGKDYSFPIDEHERHNSIHGLGYRYPWKLEALSTSSVSLSWRTPNLASYPFDLLVTVTYTVHADDGLQLSIEAFNNGDTNAPWALATHPWFASGSEAETTAKLDAANGECRLNLPARTHVTVNDRLLPTGLEAVDGTRYDLREGNPLGIQSFDDAWTDLDYAADGSVQAVFTRPDGIEVLITGDETITSFQVCNGFGWEASHKPAGVAIEPQTAYANAFKSGKDVIVIEPGRSSRTTISYAAREVK</sequence>
<dbReference type="AlphaFoldDB" id="A0A2I1M691"/>
<dbReference type="RefSeq" id="WP_021618198.1">
    <property type="nucleotide sequence ID" value="NZ_JASOXA010000001.1"/>
</dbReference>
<dbReference type="InterPro" id="IPR037480">
    <property type="entry name" value="YihR-like"/>
</dbReference>
<dbReference type="PANTHER" id="PTHR10091">
    <property type="entry name" value="ALDOSE-1-EPIMERASE"/>
    <property type="match status" value="1"/>
</dbReference>
<organism evidence="1 2">
    <name type="scientific">Alloscardovia omnicolens</name>
    <dbReference type="NCBI Taxonomy" id="419015"/>
    <lineage>
        <taxon>Bacteria</taxon>
        <taxon>Bacillati</taxon>
        <taxon>Actinomycetota</taxon>
        <taxon>Actinomycetes</taxon>
        <taxon>Bifidobacteriales</taxon>
        <taxon>Bifidobacteriaceae</taxon>
        <taxon>Alloscardovia</taxon>
    </lineage>
</organism>
<protein>
    <submittedName>
        <fullName evidence="1">Aldose epimerase</fullName>
    </submittedName>
</protein>
<reference evidence="1 2" key="1">
    <citation type="submission" date="2017-12" db="EMBL/GenBank/DDBJ databases">
        <title>Phylogenetic diversity of female urinary microbiome.</title>
        <authorList>
            <person name="Thomas-White K."/>
            <person name="Wolfe A.J."/>
        </authorList>
    </citation>
    <scope>NUCLEOTIDE SEQUENCE [LARGE SCALE GENOMIC DNA]</scope>
    <source>
        <strain evidence="1 2">UMB0064</strain>
    </source>
</reference>